<sequence>MNRAEQDYPVQTSSTFFKGAFIGALVGAAAALLFAPKPGNEMRGDLSNKLSLVTDKTKEVAGVVGTKASDIAKTVSTKASDVMTTVNDSRENVMATFRKASTDVADEVASASEEIKKTEQDASSEVSQELKSNNTSY</sequence>
<dbReference type="PANTHER" id="PTHR35792">
    <property type="entry name" value="GENERAL STRESS PROTEIN"/>
    <property type="match status" value="1"/>
</dbReference>
<evidence type="ECO:0000256" key="2">
    <source>
        <dbReference type="SAM" id="Phobius"/>
    </source>
</evidence>
<gene>
    <name evidence="3" type="ORF">HII30_16105</name>
</gene>
<keyword evidence="2" id="KW-0472">Membrane</keyword>
<dbReference type="RefSeq" id="WP_169506070.1">
    <property type="nucleotide sequence ID" value="NZ_JABBPN010000016.1"/>
</dbReference>
<feature type="compositionally biased region" description="Polar residues" evidence="1">
    <location>
        <begin position="121"/>
        <end position="137"/>
    </location>
</feature>
<evidence type="ECO:0000313" key="4">
    <source>
        <dbReference type="Proteomes" id="UP000565468"/>
    </source>
</evidence>
<feature type="region of interest" description="Disordered" evidence="1">
    <location>
        <begin position="110"/>
        <end position="137"/>
    </location>
</feature>
<dbReference type="Proteomes" id="UP000565468">
    <property type="component" value="Unassembled WGS sequence"/>
</dbReference>
<evidence type="ECO:0000313" key="3">
    <source>
        <dbReference type="EMBL" id="NMO97289.1"/>
    </source>
</evidence>
<dbReference type="InterPro" id="IPR052928">
    <property type="entry name" value="Desiccation-related_membrane"/>
</dbReference>
<dbReference type="EMBL" id="JABBPN010000016">
    <property type="protein sequence ID" value="NMO97289.1"/>
    <property type="molecule type" value="Genomic_DNA"/>
</dbReference>
<keyword evidence="4" id="KW-1185">Reference proteome</keyword>
<comment type="caution">
    <text evidence="3">The sequence shown here is derived from an EMBL/GenBank/DDBJ whole genome shotgun (WGS) entry which is preliminary data.</text>
</comment>
<dbReference type="AlphaFoldDB" id="A0A848MAK5"/>
<protein>
    <submittedName>
        <fullName evidence="3">YtxH domain-containing protein</fullName>
    </submittedName>
</protein>
<keyword evidence="2" id="KW-1133">Transmembrane helix</keyword>
<feature type="transmembrane region" description="Helical" evidence="2">
    <location>
        <begin position="16"/>
        <end position="35"/>
    </location>
</feature>
<dbReference type="Pfam" id="PF12732">
    <property type="entry name" value="YtxH"/>
    <property type="match status" value="1"/>
</dbReference>
<keyword evidence="2" id="KW-0812">Transmembrane</keyword>
<organism evidence="3 4">
    <name type="scientific">Paenibacillus lemnae</name>
    <dbReference type="NCBI Taxonomy" id="1330551"/>
    <lineage>
        <taxon>Bacteria</taxon>
        <taxon>Bacillati</taxon>
        <taxon>Bacillota</taxon>
        <taxon>Bacilli</taxon>
        <taxon>Bacillales</taxon>
        <taxon>Paenibacillaceae</taxon>
        <taxon>Paenibacillus</taxon>
    </lineage>
</organism>
<evidence type="ECO:0000256" key="1">
    <source>
        <dbReference type="SAM" id="MobiDB-lite"/>
    </source>
</evidence>
<dbReference type="PANTHER" id="PTHR35792:SF1">
    <property type="entry name" value="SLL0268 PROTEIN"/>
    <property type="match status" value="1"/>
</dbReference>
<accession>A0A848MAK5</accession>
<name>A0A848MAK5_PAELE</name>
<reference evidence="3 4" key="1">
    <citation type="submission" date="2020-04" db="EMBL/GenBank/DDBJ databases">
        <title>Paenibacillus algicola sp. nov., a novel marine bacterium producing alginate lyase.</title>
        <authorList>
            <person name="Huang H."/>
        </authorList>
    </citation>
    <scope>NUCLEOTIDE SEQUENCE [LARGE SCALE GENOMIC DNA]</scope>
    <source>
        <strain evidence="3 4">L7-75</strain>
    </source>
</reference>
<dbReference type="InterPro" id="IPR024623">
    <property type="entry name" value="YtxH"/>
</dbReference>
<dbReference type="Gene3D" id="1.20.120.20">
    <property type="entry name" value="Apolipoprotein"/>
    <property type="match status" value="1"/>
</dbReference>
<proteinExistence type="predicted"/>